<keyword evidence="2" id="KW-1185">Reference proteome</keyword>
<protein>
    <submittedName>
        <fullName evidence="1">LPXTG cell wall anchor domain-containing protein</fullName>
    </submittedName>
</protein>
<accession>A0ACD5ANT1</accession>
<evidence type="ECO:0000313" key="1">
    <source>
        <dbReference type="EMBL" id="WWQ68700.1"/>
    </source>
</evidence>
<sequence length="1290" mass="132120">MNRSRWTTPALLLSAALALSGGLPARAAPPSLDTMPSNVRAAAPGSPKDPVPVYAEDFENTAAPVRLTAYTGAAPVADSYTANAAWLDNCNGWVVDNSADSANFAPGITDCRNNASWWNMSRDLAQALGTYNGAAAPERNQAVTAFTAADPGANKVEFETAEPIPLTSRNRFITFSVDSAAMNCFAVGPSLKFFLMDGATAIPASDRGINPCTDPAARSVGSTKVVNRAADNPILFSGDQLGVRMINAQGSGSGNDAAFDNIRVLDVTPSVDKAFSPAVAPSGGTSTLTFTVTNTSDLYAKSGWSFTDNLPAGLTVADPAATSTTCTGGSVGATSGGTTVKLSGDLRAGQTSCTLSVQITADTGSYSNCAENVSDLVGVNAPDCATVEFQDPRYTISKTSSPAPGEPVVPGQKVDYTITVKNPGRVPVAATLTDDLTKVLDDAAYGQDARASVGDVTYADGKLDWSETLAPGAGATITYSVTVHDPVTGDGLLTNAVTGSDRSNCADATGTGCTTTVAVADLDIRKTSSARGTVKPGTKVTYTITLTNSGKGPYAGATFSDDLTDVVDDATYNNDAKATSGTVADTGRQVSWTGDVPAGDTVTLSYSVTVFTDPSELGDGRLGNAVVSTSPGAECPQGSTDPECATTNDVPTLTLSKSADPAAPLPGDTVTYTVTVTNDSDTAAYDDAAFTDDLTKVIDDATYNDDAQATGGRATYADKKLKWTGDIPAAGSVTVTYSVTINDPLTGDQKMTNTVTGDVPGTNCPAEARNPRCTTTTPIPSLTIRKTAAPQNPRPGDTITYTVTVTNDSDAPYPGATLTDDLADVLDDATYNDDARATTGTVTYTEPTLSWTGDLAPGTTATLTYTARVGGPGDGDGTFVNGLVGGPGSNCPAGTTDLDCRTVLPAPSYDFGDAPDTYGTTRGEAGAHHEIVDGLRLGTAVEQDTDGAPHGDADADQAEDALSAPRLSTHQGSVTLHPKVTNTTDRPALLVGWLDRDQDGEFEAREAVQATVPPGATSATLTWNGLEDLTADTTFLRLRLFGAESLGTDPTPASGTPVERAAWSAVFGKRAPGDPSPTGFGGPGEIEDYAVPVEAAHLVLAKTASTTTPEPGDTVTYTVTVASSGSAEYVGATFTDDLTGLLDDASYSGAASATAGTVSYTRPKLTWSGTVPAGKTVTVTYSVTVDDPVTGDRTMTNTVIGPDDSDCRTGTTRSECSTTGKIPPPTPSVPNEPHTPGTPDKPGTPASPQGHLPETGSSDAMLFTGIGAAILLCLGTLLFAGARRSRRTGD</sequence>
<organism evidence="1 2">
    <name type="scientific">Streptomyces citrinus</name>
    <dbReference type="NCBI Taxonomy" id="3118173"/>
    <lineage>
        <taxon>Bacteria</taxon>
        <taxon>Bacillati</taxon>
        <taxon>Actinomycetota</taxon>
        <taxon>Actinomycetes</taxon>
        <taxon>Kitasatosporales</taxon>
        <taxon>Streptomycetaceae</taxon>
        <taxon>Streptomyces</taxon>
    </lineage>
</organism>
<proteinExistence type="predicted"/>
<reference evidence="1" key="1">
    <citation type="journal article" date="2025" name="Int. J. Syst. Evol. Microbiol.">
        <title>Streptomyces citrinus sp. nov., with yellow diffusible pigment.</title>
        <authorList>
            <person name="He Y."/>
            <person name="Yang E."/>
            <person name="Xu J."/>
            <person name="Sun Y."/>
            <person name="Sun L."/>
        </authorList>
    </citation>
    <scope>NUCLEOTIDE SEQUENCE</scope>
    <source>
        <strain evidence="1">Q6</strain>
    </source>
</reference>
<gene>
    <name evidence="1" type="ORF">V2W30_38800</name>
</gene>
<dbReference type="EMBL" id="CP146022">
    <property type="protein sequence ID" value="WWQ68700.1"/>
    <property type="molecule type" value="Genomic_DNA"/>
</dbReference>
<name>A0ACD5ANT1_9ACTN</name>
<evidence type="ECO:0000313" key="2">
    <source>
        <dbReference type="Proteomes" id="UP001432251"/>
    </source>
</evidence>
<dbReference type="Proteomes" id="UP001432251">
    <property type="component" value="Chromosome"/>
</dbReference>